<feature type="coiled-coil region" evidence="1">
    <location>
        <begin position="80"/>
        <end position="131"/>
    </location>
</feature>
<name>A0A8G2FXF5_PICTO</name>
<dbReference type="Proteomes" id="UP000192315">
    <property type="component" value="Unassembled WGS sequence"/>
</dbReference>
<sequence>MQNQYIEIEAKLDDINKRKEELDKEVGNLEDPDVLKKIKNFNESFISLVKSIFDNNLKPENVNIIMVHEIKLTSDQKNTLKLLSEQAEEIKKMIEDMLSDYKLSEKRQALKDQIEKEMEDAKKEMDGFMAHNPQKVLQNVIDNIKQFIYQFQKGDITIDGGLRFGKSGIN</sequence>
<protein>
    <submittedName>
        <fullName evidence="2">Uncharacterized protein</fullName>
    </submittedName>
</protein>
<evidence type="ECO:0000256" key="1">
    <source>
        <dbReference type="SAM" id="Coils"/>
    </source>
</evidence>
<dbReference type="EMBL" id="FWYE01000003">
    <property type="protein sequence ID" value="SMD31223.1"/>
    <property type="molecule type" value="Genomic_DNA"/>
</dbReference>
<accession>A0A8G2FXF5</accession>
<evidence type="ECO:0000313" key="3">
    <source>
        <dbReference type="Proteomes" id="UP000192315"/>
    </source>
</evidence>
<organism evidence="2 3">
    <name type="scientific">Picrophilus torridus (strain ATCC 700027 / DSM 9790 / JCM 10055 / NBRC 100828 / KAW 2/3)</name>
    <dbReference type="NCBI Taxonomy" id="1122961"/>
    <lineage>
        <taxon>Archaea</taxon>
        <taxon>Methanobacteriati</taxon>
        <taxon>Thermoplasmatota</taxon>
        <taxon>Thermoplasmata</taxon>
        <taxon>Thermoplasmatales</taxon>
        <taxon>Picrophilaceae</taxon>
        <taxon>Picrophilus</taxon>
    </lineage>
</organism>
<gene>
    <name evidence="2" type="ORF">SAMN02745355_1147</name>
</gene>
<reference evidence="2 3" key="1">
    <citation type="submission" date="2017-04" db="EMBL/GenBank/DDBJ databases">
        <authorList>
            <person name="Varghese N."/>
            <person name="Submissions S."/>
        </authorList>
    </citation>
    <scope>NUCLEOTIDE SEQUENCE [LARGE SCALE GENOMIC DNA]</scope>
    <source>
        <strain evidence="2 3">DSM 9789</strain>
    </source>
</reference>
<dbReference type="RefSeq" id="WP_153274223.1">
    <property type="nucleotide sequence ID" value="NZ_FWYE01000003.1"/>
</dbReference>
<dbReference type="AlphaFoldDB" id="A0A8G2FXF5"/>
<evidence type="ECO:0000313" key="2">
    <source>
        <dbReference type="EMBL" id="SMD31223.1"/>
    </source>
</evidence>
<proteinExistence type="predicted"/>
<comment type="caution">
    <text evidence="2">The sequence shown here is derived from an EMBL/GenBank/DDBJ whole genome shotgun (WGS) entry which is preliminary data.</text>
</comment>
<keyword evidence="1" id="KW-0175">Coiled coil</keyword>
<keyword evidence="3" id="KW-1185">Reference proteome</keyword>